<evidence type="ECO:0000313" key="2">
    <source>
        <dbReference type="EMBL" id="TQM72407.1"/>
    </source>
</evidence>
<gene>
    <name evidence="2" type="ORF">FHX40_4544</name>
</gene>
<keyword evidence="3" id="KW-1185">Reference proteome</keyword>
<evidence type="ECO:0000313" key="3">
    <source>
        <dbReference type="Proteomes" id="UP000319213"/>
    </source>
</evidence>
<protein>
    <submittedName>
        <fullName evidence="2">Uncharacterized protein</fullName>
    </submittedName>
</protein>
<feature type="transmembrane region" description="Helical" evidence="1">
    <location>
        <begin position="33"/>
        <end position="50"/>
    </location>
</feature>
<dbReference type="EMBL" id="VFPQ01000002">
    <property type="protein sequence ID" value="TQM72407.1"/>
    <property type="molecule type" value="Genomic_DNA"/>
</dbReference>
<dbReference type="AlphaFoldDB" id="A0A543IPA1"/>
<feature type="transmembrane region" description="Helical" evidence="1">
    <location>
        <begin position="6"/>
        <end position="21"/>
    </location>
</feature>
<keyword evidence="1" id="KW-0472">Membrane</keyword>
<feature type="transmembrane region" description="Helical" evidence="1">
    <location>
        <begin position="122"/>
        <end position="144"/>
    </location>
</feature>
<feature type="transmembrane region" description="Helical" evidence="1">
    <location>
        <begin position="56"/>
        <end position="80"/>
    </location>
</feature>
<reference evidence="2 3" key="1">
    <citation type="submission" date="2019-06" db="EMBL/GenBank/DDBJ databases">
        <title>Sequencing the genomes of 1000 actinobacteria strains.</title>
        <authorList>
            <person name="Klenk H.-P."/>
        </authorList>
    </citation>
    <scope>NUCLEOTIDE SEQUENCE [LARGE SCALE GENOMIC DNA]</scope>
    <source>
        <strain evidence="2 3">DSM 43186</strain>
    </source>
</reference>
<accession>A0A543IPA1</accession>
<comment type="caution">
    <text evidence="2">The sequence shown here is derived from an EMBL/GenBank/DDBJ whole genome shotgun (WGS) entry which is preliminary data.</text>
</comment>
<proteinExistence type="predicted"/>
<keyword evidence="1" id="KW-1133">Transmembrane helix</keyword>
<sequence>MLFAGVAAFGLTWWLGLYVIVREPRERGARRAGAGLLCYGLALAAWQVRGTVAEPWAAPVAAAATALTHLPALLWTGAVLTLVPGGERLERLWARAFTLDVNALWAVTSVILPLAGGLSPNALGIAFVVAQAVVVIVVAELQYIGLRRSVARPA</sequence>
<dbReference type="Proteomes" id="UP000319213">
    <property type="component" value="Unassembled WGS sequence"/>
</dbReference>
<feature type="transmembrane region" description="Helical" evidence="1">
    <location>
        <begin position="92"/>
        <end position="116"/>
    </location>
</feature>
<dbReference type="RefSeq" id="WP_142261970.1">
    <property type="nucleotide sequence ID" value="NZ_BMPV01000002.1"/>
</dbReference>
<organism evidence="2 3">
    <name type="scientific">Thermopolyspora flexuosa</name>
    <dbReference type="NCBI Taxonomy" id="103836"/>
    <lineage>
        <taxon>Bacteria</taxon>
        <taxon>Bacillati</taxon>
        <taxon>Actinomycetota</taxon>
        <taxon>Actinomycetes</taxon>
        <taxon>Streptosporangiales</taxon>
        <taxon>Streptosporangiaceae</taxon>
        <taxon>Thermopolyspora</taxon>
    </lineage>
</organism>
<evidence type="ECO:0000256" key="1">
    <source>
        <dbReference type="SAM" id="Phobius"/>
    </source>
</evidence>
<keyword evidence="1" id="KW-0812">Transmembrane</keyword>
<name>A0A543IPA1_9ACTN</name>
<dbReference type="OrthoDB" id="3280889at2"/>